<gene>
    <name evidence="2" type="ORF">PanWU01x14_055760</name>
</gene>
<dbReference type="OrthoDB" id="43744at2759"/>
<organism evidence="2 3">
    <name type="scientific">Parasponia andersonii</name>
    <name type="common">Sponia andersonii</name>
    <dbReference type="NCBI Taxonomy" id="3476"/>
    <lineage>
        <taxon>Eukaryota</taxon>
        <taxon>Viridiplantae</taxon>
        <taxon>Streptophyta</taxon>
        <taxon>Embryophyta</taxon>
        <taxon>Tracheophyta</taxon>
        <taxon>Spermatophyta</taxon>
        <taxon>Magnoliopsida</taxon>
        <taxon>eudicotyledons</taxon>
        <taxon>Gunneridae</taxon>
        <taxon>Pentapetalae</taxon>
        <taxon>rosids</taxon>
        <taxon>fabids</taxon>
        <taxon>Rosales</taxon>
        <taxon>Cannabaceae</taxon>
        <taxon>Parasponia</taxon>
    </lineage>
</organism>
<name>A0A2P5DK84_PARAD</name>
<dbReference type="SUPFAM" id="SSF82171">
    <property type="entry name" value="DPP6 N-terminal domain-like"/>
    <property type="match status" value="2"/>
</dbReference>
<protein>
    <submittedName>
        <fullName evidence="2">Tol-Pal system beta propeller repeat-containing protein</fullName>
    </submittedName>
</protein>
<sequence>MKPKLLLHFLLHSLVALLSATADHGGAGTSSIIFTTLGRLDYFFDIFTLPITDRPTAVPDEIQLTDGESVNFNGQFPSPSLTFSLLSLLPNKTLIQTRFQADPPPLQLVYVTERDGVSNLFYDVVFSDNPSSENDRRRSALEVSDRVQVPLLGTELVRDKVSMKDRPNLAGEYVVYVSTHENTGEPRTSWAAVYSTELKSGVTRRLTPYGVADFSPAVSPTGTWTAVASYGVKGWDGEVEELSTDIYVFLTRDGTQRVKVVEHGGWPSWADEWTLYFHRRGEDQWWSIYRAILPSNGRIFSVDSVLIERVTPQGLHAFTPATSPGNKNFIAVATRRPTSSFRHIELFDLGKNEFKELTRLVSPQTHHLNPFISPDSTRVGYHKCRGDGNGRKGNKLFLENVHSPVSDLSLFRIDGSFPSVSPGNDLIAYVKLPGVFVVNLDGLNRRKVYDGSAFSTAWDPVRKGVFYSGAGPEFAPVSSEVDIVSFNVEDPDQVTIKKLTTNGKNNAFPSPSPDGKRIVFRSGQTGYKNLYIMDAEDGEKSGLHRLTEGPWTDTMCTWSPDGKWIAFVSDRHNPGGGSFELYLIHPNGTGLRKLLQSGSGGRTNHPVFSPDGKSITFTTDYAGMSAEPISNPHHYQPYGEIYTIKLDGSDLTRLTHNSYEDGTPFWVPKYIRPVNVEWPIDRPRCRFEDLHWLTEVPGFGFGLVDKAQCGRKG</sequence>
<dbReference type="Proteomes" id="UP000237105">
    <property type="component" value="Unassembled WGS sequence"/>
</dbReference>
<accession>A0A2P5DK84</accession>
<evidence type="ECO:0000313" key="2">
    <source>
        <dbReference type="EMBL" id="PON73688.1"/>
    </source>
</evidence>
<proteinExistence type="predicted"/>
<dbReference type="PANTHER" id="PTHR32161">
    <property type="entry name" value="DPP6 N-TERMINAL DOMAIN-LIKE PROTEIN"/>
    <property type="match status" value="1"/>
</dbReference>
<feature type="signal peptide" evidence="1">
    <location>
        <begin position="1"/>
        <end position="22"/>
    </location>
</feature>
<dbReference type="EMBL" id="JXTB01000032">
    <property type="protein sequence ID" value="PON73688.1"/>
    <property type="molecule type" value="Genomic_DNA"/>
</dbReference>
<keyword evidence="3" id="KW-1185">Reference proteome</keyword>
<dbReference type="InterPro" id="IPR011042">
    <property type="entry name" value="6-blade_b-propeller_TolB-like"/>
</dbReference>
<dbReference type="InterPro" id="IPR011659">
    <property type="entry name" value="WD40"/>
</dbReference>
<evidence type="ECO:0000256" key="1">
    <source>
        <dbReference type="SAM" id="SignalP"/>
    </source>
</evidence>
<feature type="chain" id="PRO_5015182646" evidence="1">
    <location>
        <begin position="23"/>
        <end position="713"/>
    </location>
</feature>
<keyword evidence="1" id="KW-0732">Signal</keyword>
<reference evidence="3" key="1">
    <citation type="submission" date="2016-06" db="EMBL/GenBank/DDBJ databases">
        <title>Parallel loss of symbiosis genes in relatives of nitrogen-fixing non-legume Parasponia.</title>
        <authorList>
            <person name="Van Velzen R."/>
            <person name="Holmer R."/>
            <person name="Bu F."/>
            <person name="Rutten L."/>
            <person name="Van Zeijl A."/>
            <person name="Liu W."/>
            <person name="Santuari L."/>
            <person name="Cao Q."/>
            <person name="Sharma T."/>
            <person name="Shen D."/>
            <person name="Roswanjaya Y."/>
            <person name="Wardhani T."/>
            <person name="Kalhor M.S."/>
            <person name="Jansen J."/>
            <person name="Van den Hoogen J."/>
            <person name="Gungor B."/>
            <person name="Hartog M."/>
            <person name="Hontelez J."/>
            <person name="Verver J."/>
            <person name="Yang W.-C."/>
            <person name="Schijlen E."/>
            <person name="Repin R."/>
            <person name="Schilthuizen M."/>
            <person name="Schranz E."/>
            <person name="Heidstra R."/>
            <person name="Miyata K."/>
            <person name="Fedorova E."/>
            <person name="Kohlen W."/>
            <person name="Bisseling T."/>
            <person name="Smit S."/>
            <person name="Geurts R."/>
        </authorList>
    </citation>
    <scope>NUCLEOTIDE SEQUENCE [LARGE SCALE GENOMIC DNA]</scope>
    <source>
        <strain evidence="3">cv. WU1-14</strain>
    </source>
</reference>
<dbReference type="Pfam" id="PF07676">
    <property type="entry name" value="PD40"/>
    <property type="match status" value="3"/>
</dbReference>
<dbReference type="AlphaFoldDB" id="A0A2P5DK84"/>
<evidence type="ECO:0000313" key="3">
    <source>
        <dbReference type="Proteomes" id="UP000237105"/>
    </source>
</evidence>
<dbReference type="STRING" id="3476.A0A2P5DK84"/>
<comment type="caution">
    <text evidence="2">The sequence shown here is derived from an EMBL/GenBank/DDBJ whole genome shotgun (WGS) entry which is preliminary data.</text>
</comment>
<dbReference type="Gene3D" id="2.120.10.30">
    <property type="entry name" value="TolB, C-terminal domain"/>
    <property type="match status" value="2"/>
</dbReference>
<dbReference type="PANTHER" id="PTHR32161:SF8">
    <property type="entry name" value="DPP6 N-TERMINAL DOMAIN-LIKE PROTEIN"/>
    <property type="match status" value="1"/>
</dbReference>